<accession>A0ABS7YJK1</accession>
<dbReference type="EMBL" id="JAIWIU010000041">
    <property type="protein sequence ID" value="MCA2015854.1"/>
    <property type="molecule type" value="Genomic_DNA"/>
</dbReference>
<dbReference type="RefSeq" id="WP_225250070.1">
    <property type="nucleotide sequence ID" value="NZ_JAIWIU010000041.1"/>
</dbReference>
<gene>
    <name evidence="1" type="ORF">LDJ79_07005</name>
</gene>
<reference evidence="2" key="1">
    <citation type="submission" date="2023-07" db="EMBL/GenBank/DDBJ databases">
        <title>Molecular identification of indigenous halophilic bacteria isolated from red sea cost, biodegradation of synthetic dyes and assessment of degraded metabolite toxicity.</title>
        <authorList>
            <person name="Chaieb K."/>
            <person name="Altayb H.N."/>
        </authorList>
    </citation>
    <scope>NUCLEOTIDE SEQUENCE [LARGE SCALE GENOMIC DNA]</scope>
    <source>
        <strain evidence="2">K20</strain>
    </source>
</reference>
<organism evidence="1 2">
    <name type="scientific">Vibrio tritonius</name>
    <dbReference type="NCBI Taxonomy" id="1435069"/>
    <lineage>
        <taxon>Bacteria</taxon>
        <taxon>Pseudomonadati</taxon>
        <taxon>Pseudomonadota</taxon>
        <taxon>Gammaproteobacteria</taxon>
        <taxon>Vibrionales</taxon>
        <taxon>Vibrionaceae</taxon>
        <taxon>Vibrio</taxon>
    </lineage>
</organism>
<evidence type="ECO:0000313" key="2">
    <source>
        <dbReference type="Proteomes" id="UP001199044"/>
    </source>
</evidence>
<keyword evidence="2" id="KW-1185">Reference proteome</keyword>
<dbReference type="Proteomes" id="UP001199044">
    <property type="component" value="Unassembled WGS sequence"/>
</dbReference>
<evidence type="ECO:0000313" key="1">
    <source>
        <dbReference type="EMBL" id="MCA2015854.1"/>
    </source>
</evidence>
<proteinExistence type="predicted"/>
<comment type="caution">
    <text evidence="1">The sequence shown here is derived from an EMBL/GenBank/DDBJ whole genome shotgun (WGS) entry which is preliminary data.</text>
</comment>
<protein>
    <submittedName>
        <fullName evidence="1">Uncharacterized protein</fullName>
    </submittedName>
</protein>
<name>A0ABS7YJK1_9VIBR</name>
<sequence>MDTYDIDFLAEQLKREVTSLVLSVQVEKKLDQNCYLRLIDVLKNITVTLKDVECVPKLILLNIHVAINSIINERPYLSEGEVIFLETVVSTFNKYFYYILTNETYDERVPGVPRIF</sequence>